<feature type="signal peptide" evidence="1">
    <location>
        <begin position="1"/>
        <end position="23"/>
    </location>
</feature>
<protein>
    <submittedName>
        <fullName evidence="2">Uncharacterized protein</fullName>
    </submittedName>
</protein>
<reference evidence="2 3" key="1">
    <citation type="submission" date="2020-05" db="EMBL/GenBank/DDBJ databases">
        <title>Identification and distribution of gene clusters putatively required for synthesis of sphingolipid metabolism inhibitors in phylogenetically diverse species of the filamentous fungus Fusarium.</title>
        <authorList>
            <person name="Kim H.-S."/>
            <person name="Busman M."/>
            <person name="Brown D.W."/>
            <person name="Divon H."/>
            <person name="Uhlig S."/>
            <person name="Proctor R.H."/>
        </authorList>
    </citation>
    <scope>NUCLEOTIDE SEQUENCE [LARGE SCALE GENOMIC DNA]</scope>
    <source>
        <strain evidence="2 3">NRRL 36939</strain>
    </source>
</reference>
<feature type="chain" id="PRO_5034897319" evidence="1">
    <location>
        <begin position="24"/>
        <end position="176"/>
    </location>
</feature>
<dbReference type="AlphaFoldDB" id="A0A8H5KQ76"/>
<name>A0A8H5KQ76_9HYPO</name>
<comment type="caution">
    <text evidence="2">The sequence shown here is derived from an EMBL/GenBank/DDBJ whole genome shotgun (WGS) entry which is preliminary data.</text>
</comment>
<accession>A0A8H5KQ76</accession>
<dbReference type="EMBL" id="JAAOAS010000386">
    <property type="protein sequence ID" value="KAF5577438.1"/>
    <property type="molecule type" value="Genomic_DNA"/>
</dbReference>
<sequence length="176" mass="19486">MRSISIIPVSLTLMAAYAQWANALGCYNEGLRFNYLHGGETDLIGEVQADIHTTCTMVAGKTIKPTEPFWHCSNWEKNISPNVNCYTDCMDGCSTYKESVRWGCNAGCDKNCVKPAEGGFNKINWAVEVHDGQAEAAITYEQCVEAFNIELGGCQSGSEQNHYGFWFRIDPEFGAC</sequence>
<evidence type="ECO:0000313" key="3">
    <source>
        <dbReference type="Proteomes" id="UP000546213"/>
    </source>
</evidence>
<evidence type="ECO:0000256" key="1">
    <source>
        <dbReference type="SAM" id="SignalP"/>
    </source>
</evidence>
<evidence type="ECO:0000313" key="2">
    <source>
        <dbReference type="EMBL" id="KAF5577438.1"/>
    </source>
</evidence>
<proteinExistence type="predicted"/>
<keyword evidence="1" id="KW-0732">Signal</keyword>
<gene>
    <name evidence="2" type="ORF">FPCIR_12134</name>
</gene>
<dbReference type="OrthoDB" id="3621332at2759"/>
<keyword evidence="3" id="KW-1185">Reference proteome</keyword>
<organism evidence="2 3">
    <name type="scientific">Fusarium pseudocircinatum</name>
    <dbReference type="NCBI Taxonomy" id="56676"/>
    <lineage>
        <taxon>Eukaryota</taxon>
        <taxon>Fungi</taxon>
        <taxon>Dikarya</taxon>
        <taxon>Ascomycota</taxon>
        <taxon>Pezizomycotina</taxon>
        <taxon>Sordariomycetes</taxon>
        <taxon>Hypocreomycetidae</taxon>
        <taxon>Hypocreales</taxon>
        <taxon>Nectriaceae</taxon>
        <taxon>Fusarium</taxon>
        <taxon>Fusarium fujikuroi species complex</taxon>
    </lineage>
</organism>
<dbReference type="Proteomes" id="UP000546213">
    <property type="component" value="Unassembled WGS sequence"/>
</dbReference>